<dbReference type="RefSeq" id="XP_002649117.2">
    <property type="nucleotide sequence ID" value="XM_002649071.1"/>
</dbReference>
<dbReference type="PANTHER" id="PTHR24032">
    <property type="entry name" value="EGF-LIKE DOMAIN-CONTAINING PROTEIN-RELATED-RELATED"/>
    <property type="match status" value="1"/>
</dbReference>
<dbReference type="SUPFAM" id="SSF81296">
    <property type="entry name" value="E set domains"/>
    <property type="match status" value="1"/>
</dbReference>
<keyword evidence="1 3" id="KW-1015">Disulfide bond</keyword>
<keyword evidence="3" id="KW-0245">EGF-like domain</keyword>
<keyword evidence="2" id="KW-0325">Glycoprotein</keyword>
<dbReference type="InterPro" id="IPR014756">
    <property type="entry name" value="Ig_E-set"/>
</dbReference>
<dbReference type="PROSITE" id="PS50026">
    <property type="entry name" value="EGF_3"/>
    <property type="match status" value="1"/>
</dbReference>
<dbReference type="HOGENOM" id="CLU_1535316_0_0_1"/>
<comment type="caution">
    <text evidence="6">The sequence shown here is derived from an EMBL/GenBank/DDBJ whole genome shotgun (WGS) entry which is preliminary data.</text>
</comment>
<dbReference type="VEuPathDB" id="AmoebaDB:DDB_G0295779"/>
<feature type="domain" description="EGF-like" evidence="5">
    <location>
        <begin position="21"/>
        <end position="53"/>
    </location>
</feature>
<dbReference type="InterPro" id="IPR002909">
    <property type="entry name" value="IPT_dom"/>
</dbReference>
<dbReference type="PROSITE" id="PS01186">
    <property type="entry name" value="EGF_2"/>
    <property type="match status" value="1"/>
</dbReference>
<dbReference type="KEGG" id="ddi:DDB_G0295779"/>
<feature type="disulfide bond" evidence="3">
    <location>
        <begin position="43"/>
        <end position="52"/>
    </location>
</feature>
<dbReference type="AlphaFoldDB" id="C7G055"/>
<dbReference type="PaxDb" id="44689-DDB0252602"/>
<feature type="chain" id="PRO_5002977717" evidence="4">
    <location>
        <begin position="23"/>
        <end position="175"/>
    </location>
</feature>
<accession>C7G055</accession>
<evidence type="ECO:0000256" key="1">
    <source>
        <dbReference type="ARBA" id="ARBA00023157"/>
    </source>
</evidence>
<dbReference type="Pfam" id="PF01833">
    <property type="entry name" value="TIG"/>
    <property type="match status" value="1"/>
</dbReference>
<dbReference type="GeneID" id="8626590"/>
<evidence type="ECO:0000256" key="3">
    <source>
        <dbReference type="PROSITE-ProRule" id="PRU00076"/>
    </source>
</evidence>
<protein>
    <submittedName>
        <fullName evidence="6">EGF-like domain-containing protein</fullName>
    </submittedName>
</protein>
<dbReference type="InterPro" id="IPR000742">
    <property type="entry name" value="EGF"/>
</dbReference>
<evidence type="ECO:0000259" key="5">
    <source>
        <dbReference type="PROSITE" id="PS50026"/>
    </source>
</evidence>
<dbReference type="InterPro" id="IPR041161">
    <property type="entry name" value="EGF_Tenascin"/>
</dbReference>
<proteinExistence type="predicted"/>
<dbReference type="Gene3D" id="2.10.25.10">
    <property type="entry name" value="Laminin"/>
    <property type="match status" value="1"/>
</dbReference>
<gene>
    <name evidence="6" type="ORF">DDB_G0295779</name>
</gene>
<dbReference type="Pfam" id="PF18720">
    <property type="entry name" value="EGF_Tenascin"/>
    <property type="match status" value="1"/>
</dbReference>
<evidence type="ECO:0000313" key="7">
    <source>
        <dbReference type="Proteomes" id="UP000002195"/>
    </source>
</evidence>
<sequence>MKKTLLIILILISIIFINNCIAGTCGNGCLNGGTCNSNNQCTCTNQWTGNDCSTKKIQVYSIFPSYTDGGEVIFYGWFTANSPISILIGSQTCTPTLVTTDQIKCNIGADGVKDISITQAGYTWFSPNSYEYVIRPTTPANCPTNCSNRGYCGAGRCVCDFGYWGDNCQLGNGYQ</sequence>
<feature type="disulfide bond" evidence="3">
    <location>
        <begin position="25"/>
        <end position="35"/>
    </location>
</feature>
<feature type="signal peptide" evidence="4">
    <location>
        <begin position="1"/>
        <end position="22"/>
    </location>
</feature>
<name>C7G055_DICDI</name>
<dbReference type="SUPFAM" id="SSF57196">
    <property type="entry name" value="EGF/Laminin"/>
    <property type="match status" value="2"/>
</dbReference>
<organism evidence="6 7">
    <name type="scientific">Dictyostelium discoideum</name>
    <name type="common">Social amoeba</name>
    <dbReference type="NCBI Taxonomy" id="44689"/>
    <lineage>
        <taxon>Eukaryota</taxon>
        <taxon>Amoebozoa</taxon>
        <taxon>Evosea</taxon>
        <taxon>Eumycetozoa</taxon>
        <taxon>Dictyostelia</taxon>
        <taxon>Dictyosteliales</taxon>
        <taxon>Dictyosteliaceae</taxon>
        <taxon>Dictyostelium</taxon>
    </lineage>
</organism>
<dbReference type="SMR" id="C7G055"/>
<dbReference type="PROSITE" id="PS00022">
    <property type="entry name" value="EGF_1"/>
    <property type="match status" value="2"/>
</dbReference>
<reference evidence="6 7" key="1">
    <citation type="journal article" date="2005" name="Nature">
        <title>The genome of the social amoeba Dictyostelium discoideum.</title>
        <authorList>
            <consortium name="The Dictyostelium discoideum Sequencing Consortium"/>
            <person name="Eichinger L."/>
            <person name="Pachebat J.A."/>
            <person name="Glockner G."/>
            <person name="Rajandream M.A."/>
            <person name="Sucgang R."/>
            <person name="Berriman M."/>
            <person name="Song J."/>
            <person name="Olsen R."/>
            <person name="Szafranski K."/>
            <person name="Xu Q."/>
            <person name="Tunggal B."/>
            <person name="Kummerfeld S."/>
            <person name="Madera M."/>
            <person name="Konfortov B.A."/>
            <person name="Rivero F."/>
            <person name="Bankier A.T."/>
            <person name="Lehmann R."/>
            <person name="Hamlin N."/>
            <person name="Davies R."/>
            <person name="Gaudet P."/>
            <person name="Fey P."/>
            <person name="Pilcher K."/>
            <person name="Chen G."/>
            <person name="Saunders D."/>
            <person name="Sodergren E."/>
            <person name="Davis P."/>
            <person name="Kerhornou A."/>
            <person name="Nie X."/>
            <person name="Hall N."/>
            <person name="Anjard C."/>
            <person name="Hemphill L."/>
            <person name="Bason N."/>
            <person name="Farbrother P."/>
            <person name="Desany B."/>
            <person name="Just E."/>
            <person name="Morio T."/>
            <person name="Rost R."/>
            <person name="Churcher C."/>
            <person name="Cooper J."/>
            <person name="Haydock S."/>
            <person name="van Driessche N."/>
            <person name="Cronin A."/>
            <person name="Goodhead I."/>
            <person name="Muzny D."/>
            <person name="Mourier T."/>
            <person name="Pain A."/>
            <person name="Lu M."/>
            <person name="Harper D."/>
            <person name="Lindsay R."/>
            <person name="Hauser H."/>
            <person name="James K."/>
            <person name="Quiles M."/>
            <person name="Madan Babu M."/>
            <person name="Saito T."/>
            <person name="Buchrieser C."/>
            <person name="Wardroper A."/>
            <person name="Felder M."/>
            <person name="Thangavelu M."/>
            <person name="Johnson D."/>
            <person name="Knights A."/>
            <person name="Loulseged H."/>
            <person name="Mungall K."/>
            <person name="Oliver K."/>
            <person name="Price C."/>
            <person name="Quail M.A."/>
            <person name="Urushihara H."/>
            <person name="Hernandez J."/>
            <person name="Rabbinowitsch E."/>
            <person name="Steffen D."/>
            <person name="Sanders M."/>
            <person name="Ma J."/>
            <person name="Kohara Y."/>
            <person name="Sharp S."/>
            <person name="Simmonds M."/>
            <person name="Spiegler S."/>
            <person name="Tivey A."/>
            <person name="Sugano S."/>
            <person name="White B."/>
            <person name="Walker D."/>
            <person name="Woodward J."/>
            <person name="Winckler T."/>
            <person name="Tanaka Y."/>
            <person name="Shaulsky G."/>
            <person name="Schleicher M."/>
            <person name="Weinstock G."/>
            <person name="Rosenthal A."/>
            <person name="Cox E.C."/>
            <person name="Chisholm R.L."/>
            <person name="Gibbs R."/>
            <person name="Loomis W.F."/>
            <person name="Platzer M."/>
            <person name="Kay R.R."/>
            <person name="Williams J."/>
            <person name="Dear P.H."/>
            <person name="Noegel A.A."/>
            <person name="Barrell B."/>
            <person name="Kuspa A."/>
        </authorList>
    </citation>
    <scope>NUCLEOTIDE SEQUENCE [LARGE SCALE GENOMIC DNA]</scope>
    <source>
        <strain evidence="6 7">AX4</strain>
    </source>
</reference>
<dbReference type="EMBL" id="AAFI02000111">
    <property type="protein sequence ID" value="EEU04065.1"/>
    <property type="molecule type" value="Genomic_DNA"/>
</dbReference>
<evidence type="ECO:0000313" key="6">
    <source>
        <dbReference type="EMBL" id="EEU04065.1"/>
    </source>
</evidence>
<evidence type="ECO:0000256" key="4">
    <source>
        <dbReference type="SAM" id="SignalP"/>
    </source>
</evidence>
<dbReference type="dictyBase" id="DDB_G0295779"/>
<dbReference type="Proteomes" id="UP000002195">
    <property type="component" value="Unassembled WGS sequence"/>
</dbReference>
<keyword evidence="4" id="KW-0732">Signal</keyword>
<comment type="caution">
    <text evidence="3">Lacks conserved residue(s) required for the propagation of feature annotation.</text>
</comment>
<dbReference type="InterPro" id="IPR053331">
    <property type="entry name" value="EGF-like_comC"/>
</dbReference>
<dbReference type="InParanoid" id="C7G055"/>
<dbReference type="Gene3D" id="2.60.120.260">
    <property type="entry name" value="Galactose-binding domain-like"/>
    <property type="match status" value="1"/>
</dbReference>
<evidence type="ECO:0000256" key="2">
    <source>
        <dbReference type="ARBA" id="ARBA00023180"/>
    </source>
</evidence>
<keyword evidence="7" id="KW-1185">Reference proteome</keyword>